<accession>A0A291RRU4</accession>
<sequence>MQLVSGNGSRTADRHTVSADTPMSRSDYYRRQCGLRVAVRPGGHIVAKAAIGEFGGFTMPIGLGALVKARMKARNIDWGPIVAHPRARRWTFLVDWDSTLAAGPSLDAELMRANVTVVRAGGEIALPSPAPGSIQREWVINPNSAYRPGASVVLGVIRYCFSDVGRRSLW</sequence>
<proteinExistence type="predicted"/>
<evidence type="ECO:0000313" key="3">
    <source>
        <dbReference type="Proteomes" id="UP000221961"/>
    </source>
</evidence>
<evidence type="ECO:0000256" key="1">
    <source>
        <dbReference type="SAM" id="MobiDB-lite"/>
    </source>
</evidence>
<dbReference type="GO" id="GO:0000428">
    <property type="term" value="C:DNA-directed RNA polymerase complex"/>
    <property type="evidence" value="ECO:0007669"/>
    <property type="project" value="UniProtKB-KW"/>
</dbReference>
<dbReference type="Proteomes" id="UP000221961">
    <property type="component" value="Chromosome"/>
</dbReference>
<dbReference type="GeneID" id="88362052"/>
<dbReference type="KEGG" id="ntp:CRH09_32800"/>
<organism evidence="2 3">
    <name type="scientific">Nocardia terpenica</name>
    <dbReference type="NCBI Taxonomy" id="455432"/>
    <lineage>
        <taxon>Bacteria</taxon>
        <taxon>Bacillati</taxon>
        <taxon>Actinomycetota</taxon>
        <taxon>Actinomycetes</taxon>
        <taxon>Mycobacteriales</taxon>
        <taxon>Nocardiaceae</taxon>
        <taxon>Nocardia</taxon>
    </lineage>
</organism>
<name>A0A291RRU4_9NOCA</name>
<dbReference type="EMBL" id="CP023778">
    <property type="protein sequence ID" value="ATL70256.1"/>
    <property type="molecule type" value="Genomic_DNA"/>
</dbReference>
<dbReference type="RefSeq" id="WP_098697238.1">
    <property type="nucleotide sequence ID" value="NZ_CP023778.1"/>
</dbReference>
<feature type="compositionally biased region" description="Polar residues" evidence="1">
    <location>
        <begin position="1"/>
        <end position="10"/>
    </location>
</feature>
<keyword evidence="2" id="KW-0804">Transcription</keyword>
<protein>
    <submittedName>
        <fullName evidence="2">DNA-directed RNA polymerase subunit beta</fullName>
    </submittedName>
</protein>
<keyword evidence="2" id="KW-0240">DNA-directed RNA polymerase</keyword>
<evidence type="ECO:0000313" key="2">
    <source>
        <dbReference type="EMBL" id="ATL70256.1"/>
    </source>
</evidence>
<reference evidence="2 3" key="1">
    <citation type="submission" date="2017-10" db="EMBL/GenBank/DDBJ databases">
        <title>Comparative genomics between pathogenic Norcardia.</title>
        <authorList>
            <person name="Zeng L."/>
        </authorList>
    </citation>
    <scope>NUCLEOTIDE SEQUENCE [LARGE SCALE GENOMIC DNA]</scope>
    <source>
        <strain evidence="2 3">NC_YFY_NT001</strain>
    </source>
</reference>
<feature type="region of interest" description="Disordered" evidence="1">
    <location>
        <begin position="1"/>
        <end position="21"/>
    </location>
</feature>
<gene>
    <name evidence="2" type="ORF">CRH09_32800</name>
</gene>
<dbReference type="AlphaFoldDB" id="A0A291RRU4"/>